<feature type="domain" description="Amidohydrolase-related" evidence="3">
    <location>
        <begin position="8"/>
        <end position="74"/>
    </location>
</feature>
<dbReference type="Pfam" id="PF01979">
    <property type="entry name" value="Amidohydro_1"/>
    <property type="match status" value="1"/>
</dbReference>
<evidence type="ECO:0000313" key="4">
    <source>
        <dbReference type="EMBL" id="EPN56746.1"/>
    </source>
</evidence>
<protein>
    <submittedName>
        <fullName evidence="4">N-ethylammeline chlorohydrolase</fullName>
    </submittedName>
</protein>
<comment type="caution">
    <text evidence="4">The sequence shown here is derived from an EMBL/GenBank/DDBJ whole genome shotgun (WGS) entry which is preliminary data.</text>
</comment>
<proteinExistence type="inferred from homology"/>
<feature type="non-terminal residue" evidence="4">
    <location>
        <position position="75"/>
    </location>
</feature>
<gene>
    <name evidence="4" type="ORF">A244_13093</name>
</gene>
<comment type="similarity">
    <text evidence="1">Belongs to the metallo-dependent hydrolases superfamily. ATZ/TRZ family.</text>
</comment>
<evidence type="ECO:0000313" key="5">
    <source>
        <dbReference type="Proteomes" id="UP000015729"/>
    </source>
</evidence>
<dbReference type="SUPFAM" id="SSF51556">
    <property type="entry name" value="Metallo-dependent hydrolases"/>
    <property type="match status" value="1"/>
</dbReference>
<dbReference type="InterPro" id="IPR032466">
    <property type="entry name" value="Metal_Hydrolase"/>
</dbReference>
<dbReference type="PANTHER" id="PTHR43794">
    <property type="entry name" value="AMINOHYDROLASE SSNA-RELATED"/>
    <property type="match status" value="1"/>
</dbReference>
<sequence>QELPGMLLSPGLINAHGHAAMTLFRGLADDLPLMSWLQDHIWPAESQWVNEDFVRDGTDLAIAEQLKGGITCFSD</sequence>
<dbReference type="AlphaFoldDB" id="S6VRV5"/>
<dbReference type="PANTHER" id="PTHR43794:SF11">
    <property type="entry name" value="AMIDOHYDROLASE-RELATED DOMAIN-CONTAINING PROTEIN"/>
    <property type="match status" value="1"/>
</dbReference>
<evidence type="ECO:0000256" key="2">
    <source>
        <dbReference type="ARBA" id="ARBA00022801"/>
    </source>
</evidence>
<dbReference type="PATRIC" id="fig|1194404.4.peg.2710"/>
<organism evidence="4 5">
    <name type="scientific">Pseudomonas syringae pv. actinidiae ICMP 18807</name>
    <dbReference type="NCBI Taxonomy" id="1194404"/>
    <lineage>
        <taxon>Bacteria</taxon>
        <taxon>Pseudomonadati</taxon>
        <taxon>Pseudomonadota</taxon>
        <taxon>Gammaproteobacteria</taxon>
        <taxon>Pseudomonadales</taxon>
        <taxon>Pseudomonadaceae</taxon>
        <taxon>Pseudomonas</taxon>
        <taxon>Pseudomonas syringae</taxon>
    </lineage>
</organism>
<dbReference type="GO" id="GO:0016787">
    <property type="term" value="F:hydrolase activity"/>
    <property type="evidence" value="ECO:0007669"/>
    <property type="project" value="UniProtKB-KW"/>
</dbReference>
<feature type="non-terminal residue" evidence="4">
    <location>
        <position position="1"/>
    </location>
</feature>
<evidence type="ECO:0000259" key="3">
    <source>
        <dbReference type="Pfam" id="PF01979"/>
    </source>
</evidence>
<dbReference type="EMBL" id="AOKG01000877">
    <property type="protein sequence ID" value="EPN56746.1"/>
    <property type="molecule type" value="Genomic_DNA"/>
</dbReference>
<name>S6VRV5_PSESF</name>
<dbReference type="InterPro" id="IPR006680">
    <property type="entry name" value="Amidohydro-rel"/>
</dbReference>
<reference evidence="4 5" key="1">
    <citation type="journal article" date="2013" name="PLoS Pathog.">
        <title>Genomic analysis of the Kiwifruit pathogen Pseudomonas syringae pv. actinidiae provides insight into the origins of an emergent plant disease.</title>
        <authorList>
            <person name="McCann H.C."/>
            <person name="Rikkerink E.H."/>
            <person name="Bertels F."/>
            <person name="Fiers M."/>
            <person name="Lu A."/>
            <person name="Rees-George J."/>
            <person name="Andersen M.T."/>
            <person name="Gleave A.P."/>
            <person name="Haubold B."/>
            <person name="Wohlers M.W."/>
            <person name="Guttman D.S."/>
            <person name="Wang P.W."/>
            <person name="Straub C."/>
            <person name="Vanneste J.L."/>
            <person name="Rainey P.B."/>
            <person name="Templeton M.D."/>
        </authorList>
    </citation>
    <scope>NUCLEOTIDE SEQUENCE [LARGE SCALE GENOMIC DNA]</scope>
    <source>
        <strain evidence="4 5">ICMP 18807</strain>
    </source>
</reference>
<dbReference type="InterPro" id="IPR050287">
    <property type="entry name" value="MTA/SAH_deaminase"/>
</dbReference>
<dbReference type="Gene3D" id="3.20.20.140">
    <property type="entry name" value="Metal-dependent hydrolases"/>
    <property type="match status" value="1"/>
</dbReference>
<dbReference type="Proteomes" id="UP000015729">
    <property type="component" value="Unassembled WGS sequence"/>
</dbReference>
<keyword evidence="2 4" id="KW-0378">Hydrolase</keyword>
<evidence type="ECO:0000256" key="1">
    <source>
        <dbReference type="ARBA" id="ARBA00006745"/>
    </source>
</evidence>
<accession>S6VRV5</accession>